<feature type="domain" description="HD" evidence="4">
    <location>
        <begin position="760"/>
        <end position="881"/>
    </location>
</feature>
<dbReference type="NCBIfam" id="TIGR00229">
    <property type="entry name" value="sensory_box"/>
    <property type="match status" value="1"/>
</dbReference>
<evidence type="ECO:0000313" key="6">
    <source>
        <dbReference type="EMBL" id="AEV28669.1"/>
    </source>
</evidence>
<name>G8QQ92_SPHPG</name>
<organism evidence="6 7">
    <name type="scientific">Sphaerochaeta pleomorpha (strain ATCC BAA-1885 / DSM 22778 / Grapes)</name>
    <dbReference type="NCBI Taxonomy" id="158190"/>
    <lineage>
        <taxon>Bacteria</taxon>
        <taxon>Pseudomonadati</taxon>
        <taxon>Spirochaetota</taxon>
        <taxon>Spirochaetia</taxon>
        <taxon>Spirochaetales</taxon>
        <taxon>Sphaerochaetaceae</taxon>
        <taxon>Sphaerochaeta</taxon>
    </lineage>
</organism>
<evidence type="ECO:0000259" key="5">
    <source>
        <dbReference type="PROSITE" id="PS51832"/>
    </source>
</evidence>
<dbReference type="Gene3D" id="3.30.450.40">
    <property type="match status" value="1"/>
</dbReference>
<dbReference type="KEGG" id="sgp:SpiGrapes_0842"/>
<dbReference type="GO" id="GO:0006355">
    <property type="term" value="P:regulation of DNA-templated transcription"/>
    <property type="evidence" value="ECO:0007669"/>
    <property type="project" value="InterPro"/>
</dbReference>
<dbReference type="STRING" id="158190.SpiGrapes_0842"/>
<keyword evidence="7" id="KW-1185">Reference proteome</keyword>
<dbReference type="CDD" id="cd00130">
    <property type="entry name" value="PAS"/>
    <property type="match status" value="1"/>
</dbReference>
<dbReference type="PROSITE" id="PS50112">
    <property type="entry name" value="PAS"/>
    <property type="match status" value="1"/>
</dbReference>
<sequence>MLLMTTFIGGLGAESLIPEQVLPHILFVVEEPSLTILEANEEAIRFYGYRKDTLESMTVSQLDYGKNGLDFKVTDQKDLVVLQKTAKGETKLVLVNTEPLERGTASLYAVEIEDITGSLLIKGKAKYSTLLVILGTFTILVFLLLLIIHHVKHYILLNYKSQRLLTINKMLQAFLDTDSRLGFVKDGDLRYRYINKAVEEFYQKDASEIVGFTDDQLAIPQWREQRNLTDEQVLRENRLIESEISWNDRFYKSIKFPVELSNGKKGIGAYIEDITGEKKRGENDQKSLLRMAMLVDFLSISFESPQSQLDDVLEKAVTLTESVYGFLYLYDEVTEKFSKTTFSGDALAYHNISSAQASHTFKHSELWQKIMHEKKPLACNSPAEMEQLAKNCPPEHLKLTSFLAFPVLIHEKIVAMVGLANKKGGYRENDIYQISLLMTGVWNAKEKNERDRELQASRENLQLILDSTAEGIFGIDREGKCTFCNASSLRLLGYSKQEQLLGKEILAIIIPSKTGEIATGLRANDMVSPLVTGNGISLEDQVFSRPDGTSFDVLIYAYPQWKNNQVVGSVITFTNNTERKQNIEKIQFLSSHDELTGVYNRSFFEQEKARIDKDEYLPISLIVGDVNGLKLSNDIFGHIEGDFLLKNICSAMQNVCKHNGSISRTGGDEFVVLLPHTGSSEAKELLERIKTELDEQFPPMGKDSISLGYATKTNAGENLQEVFRNAENSMYMEKTLCHGAIQEKQLKQLELQLYDKIPEEKLHSKCIAQLCGRMAELLQLEEIANKQLIRAGYLHDIGKVVKKKGNLSETAIDAQGMHRIYDHTVVGFRILKNFDETAELAEIILYHHEHWDGTGYPKQLKGKQIPLASRILRFCETYEMLSQNKERDEKAMKESLSSLAGTVLDPNLVDLYIESGQPLQVGL</sequence>
<dbReference type="Proteomes" id="UP000005632">
    <property type="component" value="Chromosome"/>
</dbReference>
<dbReference type="InterPro" id="IPR006675">
    <property type="entry name" value="HDIG_dom"/>
</dbReference>
<dbReference type="InterPro" id="IPR029787">
    <property type="entry name" value="Nucleotide_cyclase"/>
</dbReference>
<dbReference type="Pfam" id="PF13487">
    <property type="entry name" value="HD_5"/>
    <property type="match status" value="1"/>
</dbReference>
<dbReference type="SUPFAM" id="SSF55785">
    <property type="entry name" value="PYP-like sensor domain (PAS domain)"/>
    <property type="match status" value="2"/>
</dbReference>
<dbReference type="InterPro" id="IPR035965">
    <property type="entry name" value="PAS-like_dom_sf"/>
</dbReference>
<dbReference type="CDD" id="cd01949">
    <property type="entry name" value="GGDEF"/>
    <property type="match status" value="1"/>
</dbReference>
<dbReference type="NCBIfam" id="TIGR00277">
    <property type="entry name" value="HDIG"/>
    <property type="match status" value="1"/>
</dbReference>
<keyword evidence="1" id="KW-0812">Transmembrane</keyword>
<dbReference type="Gene3D" id="1.10.3210.10">
    <property type="entry name" value="Hypothetical protein af1432"/>
    <property type="match status" value="1"/>
</dbReference>
<dbReference type="Gene3D" id="3.30.450.20">
    <property type="entry name" value="PAS domain"/>
    <property type="match status" value="2"/>
</dbReference>
<dbReference type="HOGENOM" id="CLU_000445_92_5_12"/>
<gene>
    <name evidence="6" type="ordered locus">SpiGrapes_0842</name>
</gene>
<dbReference type="PROSITE" id="PS51832">
    <property type="entry name" value="HD_GYP"/>
    <property type="match status" value="1"/>
</dbReference>
<accession>G8QQ92</accession>
<dbReference type="EMBL" id="CP003155">
    <property type="protein sequence ID" value="AEV28669.1"/>
    <property type="molecule type" value="Genomic_DNA"/>
</dbReference>
<reference evidence="6 7" key="1">
    <citation type="submission" date="2011-11" db="EMBL/GenBank/DDBJ databases">
        <title>Complete sequence of Spirochaeta sp. grapes.</title>
        <authorList>
            <consortium name="US DOE Joint Genome Institute"/>
            <person name="Lucas S."/>
            <person name="Han J."/>
            <person name="Lapidus A."/>
            <person name="Cheng J.-F."/>
            <person name="Goodwin L."/>
            <person name="Pitluck S."/>
            <person name="Peters L."/>
            <person name="Ovchinnikova G."/>
            <person name="Munk A.C."/>
            <person name="Detter J.C."/>
            <person name="Han C."/>
            <person name="Tapia R."/>
            <person name="Land M."/>
            <person name="Hauser L."/>
            <person name="Kyrpides N."/>
            <person name="Ivanova N."/>
            <person name="Pagani I."/>
            <person name="Ritalahtilisa K."/>
            <person name="Loeffler F."/>
            <person name="Woyke T."/>
        </authorList>
    </citation>
    <scope>NUCLEOTIDE SEQUENCE [LARGE SCALE GENOMIC DNA]</scope>
    <source>
        <strain evidence="7">ATCC BAA-1885 / DSM 22778 / Grapes</strain>
    </source>
</reference>
<keyword evidence="1" id="KW-0472">Membrane</keyword>
<dbReference type="SUPFAM" id="SSF55781">
    <property type="entry name" value="GAF domain-like"/>
    <property type="match status" value="1"/>
</dbReference>
<dbReference type="InterPro" id="IPR013656">
    <property type="entry name" value="PAS_4"/>
</dbReference>
<dbReference type="SMART" id="SM00267">
    <property type="entry name" value="GGDEF"/>
    <property type="match status" value="1"/>
</dbReference>
<dbReference type="InterPro" id="IPR029016">
    <property type="entry name" value="GAF-like_dom_sf"/>
</dbReference>
<evidence type="ECO:0000256" key="1">
    <source>
        <dbReference type="SAM" id="Phobius"/>
    </source>
</evidence>
<dbReference type="PROSITE" id="PS51831">
    <property type="entry name" value="HD"/>
    <property type="match status" value="1"/>
</dbReference>
<dbReference type="eggNOG" id="COG3290">
    <property type="taxonomic scope" value="Bacteria"/>
</dbReference>
<dbReference type="SUPFAM" id="SSF109604">
    <property type="entry name" value="HD-domain/PDEase-like"/>
    <property type="match status" value="1"/>
</dbReference>
<dbReference type="SMART" id="SM00091">
    <property type="entry name" value="PAS"/>
    <property type="match status" value="3"/>
</dbReference>
<feature type="domain" description="HD-GYP" evidence="5">
    <location>
        <begin position="738"/>
        <end position="923"/>
    </location>
</feature>
<dbReference type="Pfam" id="PF13185">
    <property type="entry name" value="GAF_2"/>
    <property type="match status" value="1"/>
</dbReference>
<proteinExistence type="predicted"/>
<feature type="domain" description="GGDEF" evidence="3">
    <location>
        <begin position="617"/>
        <end position="748"/>
    </location>
</feature>
<evidence type="ECO:0000259" key="3">
    <source>
        <dbReference type="PROSITE" id="PS50887"/>
    </source>
</evidence>
<dbReference type="Pfam" id="PF00989">
    <property type="entry name" value="PAS"/>
    <property type="match status" value="1"/>
</dbReference>
<dbReference type="InterPro" id="IPR003018">
    <property type="entry name" value="GAF"/>
</dbReference>
<dbReference type="NCBIfam" id="TIGR00254">
    <property type="entry name" value="GGDEF"/>
    <property type="match status" value="1"/>
</dbReference>
<dbReference type="InterPro" id="IPR000014">
    <property type="entry name" value="PAS"/>
</dbReference>
<dbReference type="InterPro" id="IPR043128">
    <property type="entry name" value="Rev_trsase/Diguanyl_cyclase"/>
</dbReference>
<protein>
    <submittedName>
        <fullName evidence="6">Diguanylate cyclase (GGDEF) domain-containing protein,uncharacterized domain HDIG-containing protein</fullName>
    </submittedName>
</protein>
<dbReference type="InterPro" id="IPR052155">
    <property type="entry name" value="Biofilm_reg_signaling"/>
</dbReference>
<feature type="domain" description="PAS" evidence="2">
    <location>
        <begin position="457"/>
        <end position="498"/>
    </location>
</feature>
<dbReference type="InterPro" id="IPR013767">
    <property type="entry name" value="PAS_fold"/>
</dbReference>
<dbReference type="AlphaFoldDB" id="G8QQ92"/>
<dbReference type="Pfam" id="PF08448">
    <property type="entry name" value="PAS_4"/>
    <property type="match status" value="1"/>
</dbReference>
<dbReference type="Pfam" id="PF00990">
    <property type="entry name" value="GGDEF"/>
    <property type="match status" value="1"/>
</dbReference>
<evidence type="ECO:0000313" key="7">
    <source>
        <dbReference type="Proteomes" id="UP000005632"/>
    </source>
</evidence>
<keyword evidence="1" id="KW-1133">Transmembrane helix</keyword>
<dbReference type="InterPro" id="IPR003607">
    <property type="entry name" value="HD/PDEase_dom"/>
</dbReference>
<dbReference type="CDD" id="cd00077">
    <property type="entry name" value="HDc"/>
    <property type="match status" value="1"/>
</dbReference>
<dbReference type="Gene3D" id="3.30.70.270">
    <property type="match status" value="1"/>
</dbReference>
<evidence type="ECO:0000259" key="2">
    <source>
        <dbReference type="PROSITE" id="PS50112"/>
    </source>
</evidence>
<dbReference type="SUPFAM" id="SSF55073">
    <property type="entry name" value="Nucleotide cyclase"/>
    <property type="match status" value="1"/>
</dbReference>
<dbReference type="InterPro" id="IPR000160">
    <property type="entry name" value="GGDEF_dom"/>
</dbReference>
<dbReference type="eggNOG" id="COG2199">
    <property type="taxonomic scope" value="Bacteria"/>
</dbReference>
<dbReference type="PANTHER" id="PTHR44757">
    <property type="entry name" value="DIGUANYLATE CYCLASE DGCP"/>
    <property type="match status" value="1"/>
</dbReference>
<dbReference type="eggNOG" id="COG3437">
    <property type="taxonomic scope" value="Bacteria"/>
</dbReference>
<dbReference type="PANTHER" id="PTHR44757:SF2">
    <property type="entry name" value="BIOFILM ARCHITECTURE MAINTENANCE PROTEIN MBAA"/>
    <property type="match status" value="1"/>
</dbReference>
<dbReference type="InterPro" id="IPR006674">
    <property type="entry name" value="HD_domain"/>
</dbReference>
<feature type="transmembrane region" description="Helical" evidence="1">
    <location>
        <begin position="130"/>
        <end position="151"/>
    </location>
</feature>
<dbReference type="PROSITE" id="PS50887">
    <property type="entry name" value="GGDEF"/>
    <property type="match status" value="1"/>
</dbReference>
<evidence type="ECO:0000259" key="4">
    <source>
        <dbReference type="PROSITE" id="PS51831"/>
    </source>
</evidence>
<dbReference type="InterPro" id="IPR037522">
    <property type="entry name" value="HD_GYP_dom"/>
</dbReference>